<dbReference type="GO" id="GO:0015926">
    <property type="term" value="F:glucosidase activity"/>
    <property type="evidence" value="ECO:0007669"/>
    <property type="project" value="InterPro"/>
</dbReference>
<gene>
    <name evidence="5" type="ORF">BLM47_04395</name>
</gene>
<evidence type="ECO:0000256" key="3">
    <source>
        <dbReference type="ARBA" id="ARBA00023295"/>
    </source>
</evidence>
<dbReference type="GO" id="GO:0045490">
    <property type="term" value="P:pectin catabolic process"/>
    <property type="evidence" value="ECO:0007669"/>
    <property type="project" value="TreeGrafter"/>
</dbReference>
<comment type="caution">
    <text evidence="5">The sequence shown here is derived from an EMBL/GenBank/DDBJ whole genome shotgun (WGS) entry which is preliminary data.</text>
</comment>
<organism evidence="5 6">
    <name type="scientific">Candidatus Reconcilbacillus cellulovorans</name>
    <dbReference type="NCBI Taxonomy" id="1906605"/>
    <lineage>
        <taxon>Bacteria</taxon>
        <taxon>Bacillati</taxon>
        <taxon>Bacillota</taxon>
        <taxon>Bacilli</taxon>
        <taxon>Bacillales</taxon>
        <taxon>Paenibacillaceae</taxon>
        <taxon>Candidatus Reconcilbacillus</taxon>
    </lineage>
</organism>
<proteinExistence type="inferred from homology"/>
<evidence type="ECO:0000256" key="2">
    <source>
        <dbReference type="ARBA" id="ARBA00022801"/>
    </source>
</evidence>
<dbReference type="InterPro" id="IPR017853">
    <property type="entry name" value="GH"/>
</dbReference>
<dbReference type="PANTHER" id="PTHR34983">
    <property type="entry name" value="ARABINOGALACTAN ENDO-BETA-1,4-GALACTANASE A"/>
    <property type="match status" value="1"/>
</dbReference>
<evidence type="ECO:0000313" key="5">
    <source>
        <dbReference type="EMBL" id="PDO10976.1"/>
    </source>
</evidence>
<evidence type="ECO:0000256" key="4">
    <source>
        <dbReference type="RuleBase" id="RU361192"/>
    </source>
</evidence>
<dbReference type="EMBL" id="MOXJ01000007">
    <property type="protein sequence ID" value="PDO10976.1"/>
    <property type="molecule type" value="Genomic_DNA"/>
</dbReference>
<dbReference type="Pfam" id="PF07745">
    <property type="entry name" value="Glyco_hydro_53"/>
    <property type="match status" value="1"/>
</dbReference>
<keyword evidence="2 4" id="KW-0378">Hydrolase</keyword>
<evidence type="ECO:0000256" key="1">
    <source>
        <dbReference type="ARBA" id="ARBA00010687"/>
    </source>
</evidence>
<accession>A0A2A6E2E0</accession>
<reference evidence="5 6" key="1">
    <citation type="submission" date="2016-12" db="EMBL/GenBank/DDBJ databases">
        <title>Candidatus Reconcilibacillus cellulovorans genome.</title>
        <authorList>
            <person name="Kolinko S."/>
            <person name="Wu Y.-W."/>
            <person name="Tachea F."/>
            <person name="Denzel E."/>
            <person name="Hiras J."/>
            <person name="Baecker N."/>
            <person name="Chan L.J."/>
            <person name="Eichorst S.A."/>
            <person name="Frey D."/>
            <person name="Adams P.D."/>
            <person name="Pray T."/>
            <person name="Tanjore D."/>
            <person name="Petzold C.J."/>
            <person name="Gladden J.M."/>
            <person name="Simmons B.A."/>
            <person name="Singer S.W."/>
        </authorList>
    </citation>
    <scope>NUCLEOTIDE SEQUENCE [LARGE SCALE GENOMIC DNA]</scope>
    <source>
        <strain evidence="5">JTherm</strain>
    </source>
</reference>
<keyword evidence="3 4" id="KW-0326">Glycosidase</keyword>
<dbReference type="Proteomes" id="UP000243688">
    <property type="component" value="Unassembled WGS sequence"/>
</dbReference>
<dbReference type="SUPFAM" id="SSF51445">
    <property type="entry name" value="(Trans)glycosidases"/>
    <property type="match status" value="1"/>
</dbReference>
<dbReference type="EC" id="3.2.1.89" evidence="4"/>
<sequence length="348" mass="39138">MGVLSIRGADVSFVDEIEQAGGTFRDVDGGKPEDVLAILRRSGVNAARLRLWNDPPGGFCNLERTVAMGRRIKTRGFRFLLDFHYSDGWADPAKQYKPKAWERLSFGKLCEAVYWYTFDVLRELSRNGAAPDEVQVGNEITPGFLWDDGRVDGAFDTDEQWRKFAELLGAGIRAVRDALPSAQVMVHIDRGGDREGACRFFERLGRFDVEYDVIGLSYYPWWHGTLNDLRATLEALAAGFGKPLVVVETAYPWTLEAPPEHPLIVAEPSQLHAGYPASVEGQRRFLLDLAAVVADTPRGLGTGFYYWEPCWIPVKREWSVGHANNWTNLTLFDFSGRKLDSWAAFRDG</sequence>
<comment type="catalytic activity">
    <reaction evidence="4">
        <text>The enzyme specifically hydrolyzes (1-&gt;4)-beta-D-galactosidic linkages in type I arabinogalactans.</text>
        <dbReference type="EC" id="3.2.1.89"/>
    </reaction>
</comment>
<dbReference type="InterPro" id="IPR011683">
    <property type="entry name" value="Glyco_hydro_53"/>
</dbReference>
<comment type="similarity">
    <text evidence="1 4">Belongs to the glycosyl hydrolase 53 family.</text>
</comment>
<name>A0A2A6E2E0_9BACL</name>
<dbReference type="GO" id="GO:0031218">
    <property type="term" value="F:arabinogalactan endo-1,4-beta-galactosidase activity"/>
    <property type="evidence" value="ECO:0007669"/>
    <property type="project" value="UniProtKB-EC"/>
</dbReference>
<dbReference type="AlphaFoldDB" id="A0A2A6E2E0"/>
<evidence type="ECO:0000313" key="6">
    <source>
        <dbReference type="Proteomes" id="UP000243688"/>
    </source>
</evidence>
<protein>
    <recommendedName>
        <fullName evidence="4">Arabinogalactan endo-beta-1,4-galactanase</fullName>
        <ecNumber evidence="4">3.2.1.89</ecNumber>
    </recommendedName>
</protein>
<dbReference type="Gene3D" id="3.20.20.80">
    <property type="entry name" value="Glycosidases"/>
    <property type="match status" value="1"/>
</dbReference>
<dbReference type="PANTHER" id="PTHR34983:SF2">
    <property type="entry name" value="ENDO-BETA-1,4-GALACTANASE"/>
    <property type="match status" value="1"/>
</dbReference>